<dbReference type="FunFam" id="2.40.10.10:FF:000120">
    <property type="entry name" value="Putative serine protease"/>
    <property type="match status" value="1"/>
</dbReference>
<evidence type="ECO:0000256" key="4">
    <source>
        <dbReference type="ARBA" id="ARBA00022801"/>
    </source>
</evidence>
<dbReference type="PRINTS" id="PR00722">
    <property type="entry name" value="CHYMOTRYPSIN"/>
</dbReference>
<evidence type="ECO:0000256" key="1">
    <source>
        <dbReference type="ARBA" id="ARBA00022659"/>
    </source>
</evidence>
<dbReference type="EC" id="3.4.21.84" evidence="9"/>
<evidence type="ECO:0000256" key="5">
    <source>
        <dbReference type="ARBA" id="ARBA00022820"/>
    </source>
</evidence>
<dbReference type="InterPro" id="IPR001254">
    <property type="entry name" value="Trypsin_dom"/>
</dbReference>
<evidence type="ECO:0000259" key="12">
    <source>
        <dbReference type="PROSITE" id="PS50240"/>
    </source>
</evidence>
<dbReference type="InterPro" id="IPR018114">
    <property type="entry name" value="TRYPSIN_HIS"/>
</dbReference>
<sequence>MPISWDDVDQEPIEIAAPKAATTARTTARTTVRTSSTPSGSFTTPLPGSYCGVGWQYPADDDEENNRIVGGTATYPNEFPWQAFLRVEMSTGSIGFCGGSLISNRWILTAAHCLSVKVYLGAHNITTYETNRKSYSAMQVFINPEWNQTTLAGDIALIKLYSLVTFSRYIRPICLPSTVEPDYVNQNVVVTGWGSSTTRGNSSLSPVLRKATVPVISNAECRSIYKGIITSKVMCTSGSSYRGTCNGDSGGPMNYRQSNGRWKQIGIVSFGSLVNCQSGRPYGYTRLSSYSSWVRAIVSANSASTTARTQTTTTTASPSSSATIQTSSAILLLVSLISFSTNF</sequence>
<keyword evidence="2 10" id="KW-0645">Protease</keyword>
<evidence type="ECO:0000256" key="3">
    <source>
        <dbReference type="ARBA" id="ARBA00022729"/>
    </source>
</evidence>
<evidence type="ECO:0000313" key="14">
    <source>
        <dbReference type="Proteomes" id="UP000000305"/>
    </source>
</evidence>
<name>E9GEA6_DAPPU</name>
<dbReference type="HOGENOM" id="CLU_006842_7_6_1"/>
<evidence type="ECO:0000256" key="9">
    <source>
        <dbReference type="ARBA" id="ARBA00066707"/>
    </source>
</evidence>
<keyword evidence="1" id="KW-0768">Sushi</keyword>
<dbReference type="EMBL" id="GL732540">
    <property type="protein sequence ID" value="EFX82344.1"/>
    <property type="molecule type" value="Genomic_DNA"/>
</dbReference>
<dbReference type="GO" id="GO:0005615">
    <property type="term" value="C:extracellular space"/>
    <property type="evidence" value="ECO:0000318"/>
    <property type="project" value="GO_Central"/>
</dbReference>
<organism evidence="13 14">
    <name type="scientific">Daphnia pulex</name>
    <name type="common">Water flea</name>
    <dbReference type="NCBI Taxonomy" id="6669"/>
    <lineage>
        <taxon>Eukaryota</taxon>
        <taxon>Metazoa</taxon>
        <taxon>Ecdysozoa</taxon>
        <taxon>Arthropoda</taxon>
        <taxon>Crustacea</taxon>
        <taxon>Branchiopoda</taxon>
        <taxon>Diplostraca</taxon>
        <taxon>Cladocera</taxon>
        <taxon>Anomopoda</taxon>
        <taxon>Daphniidae</taxon>
        <taxon>Daphnia</taxon>
    </lineage>
</organism>
<dbReference type="STRING" id="6669.E9GEA6"/>
<dbReference type="InParanoid" id="E9GEA6"/>
<feature type="compositionally biased region" description="Low complexity" evidence="11">
    <location>
        <begin position="16"/>
        <end position="44"/>
    </location>
</feature>
<keyword evidence="6 10" id="KW-0720">Serine protease</keyword>
<dbReference type="InterPro" id="IPR009003">
    <property type="entry name" value="Peptidase_S1_PA"/>
</dbReference>
<dbReference type="OMA" id="FLRVEMS"/>
<dbReference type="eggNOG" id="KOG3627">
    <property type="taxonomic scope" value="Eukaryota"/>
</dbReference>
<keyword evidence="5" id="KW-0353">Hemolymph clotting</keyword>
<dbReference type="Pfam" id="PF00089">
    <property type="entry name" value="Trypsin"/>
    <property type="match status" value="1"/>
</dbReference>
<dbReference type="InterPro" id="IPR033116">
    <property type="entry name" value="TRYPSIN_SER"/>
</dbReference>
<reference evidence="13 14" key="1">
    <citation type="journal article" date="2011" name="Science">
        <title>The ecoresponsive genome of Daphnia pulex.</title>
        <authorList>
            <person name="Colbourne J.K."/>
            <person name="Pfrender M.E."/>
            <person name="Gilbert D."/>
            <person name="Thomas W.K."/>
            <person name="Tucker A."/>
            <person name="Oakley T.H."/>
            <person name="Tokishita S."/>
            <person name="Aerts A."/>
            <person name="Arnold G.J."/>
            <person name="Basu M.K."/>
            <person name="Bauer D.J."/>
            <person name="Caceres C.E."/>
            <person name="Carmel L."/>
            <person name="Casola C."/>
            <person name="Choi J.H."/>
            <person name="Detter J.C."/>
            <person name="Dong Q."/>
            <person name="Dusheyko S."/>
            <person name="Eads B.D."/>
            <person name="Frohlich T."/>
            <person name="Geiler-Samerotte K.A."/>
            <person name="Gerlach D."/>
            <person name="Hatcher P."/>
            <person name="Jogdeo S."/>
            <person name="Krijgsveld J."/>
            <person name="Kriventseva E.V."/>
            <person name="Kultz D."/>
            <person name="Laforsch C."/>
            <person name="Lindquist E."/>
            <person name="Lopez J."/>
            <person name="Manak J.R."/>
            <person name="Muller J."/>
            <person name="Pangilinan J."/>
            <person name="Patwardhan R.P."/>
            <person name="Pitluck S."/>
            <person name="Pritham E.J."/>
            <person name="Rechtsteiner A."/>
            <person name="Rho M."/>
            <person name="Rogozin I.B."/>
            <person name="Sakarya O."/>
            <person name="Salamov A."/>
            <person name="Schaack S."/>
            <person name="Shapiro H."/>
            <person name="Shiga Y."/>
            <person name="Skalitzky C."/>
            <person name="Smith Z."/>
            <person name="Souvorov A."/>
            <person name="Sung W."/>
            <person name="Tang Z."/>
            <person name="Tsuchiya D."/>
            <person name="Tu H."/>
            <person name="Vos H."/>
            <person name="Wang M."/>
            <person name="Wolf Y.I."/>
            <person name="Yamagata H."/>
            <person name="Yamada T."/>
            <person name="Ye Y."/>
            <person name="Shaw J.R."/>
            <person name="Andrews J."/>
            <person name="Crease T.J."/>
            <person name="Tang H."/>
            <person name="Lucas S.M."/>
            <person name="Robertson H.M."/>
            <person name="Bork P."/>
            <person name="Koonin E.V."/>
            <person name="Zdobnov E.M."/>
            <person name="Grigoriev I.V."/>
            <person name="Lynch M."/>
            <person name="Boore J.L."/>
        </authorList>
    </citation>
    <scope>NUCLEOTIDE SEQUENCE [LARGE SCALE GENOMIC DNA]</scope>
</reference>
<dbReference type="OrthoDB" id="5565075at2759"/>
<dbReference type="SMART" id="SM00020">
    <property type="entry name" value="Tryp_SPc"/>
    <property type="match status" value="1"/>
</dbReference>
<dbReference type="Gene3D" id="2.40.10.10">
    <property type="entry name" value="Trypsin-like serine proteases"/>
    <property type="match status" value="1"/>
</dbReference>
<dbReference type="GO" id="GO:0006508">
    <property type="term" value="P:proteolysis"/>
    <property type="evidence" value="ECO:0007669"/>
    <property type="project" value="UniProtKB-KW"/>
</dbReference>
<evidence type="ECO:0000256" key="11">
    <source>
        <dbReference type="SAM" id="MobiDB-lite"/>
    </source>
</evidence>
<protein>
    <recommendedName>
        <fullName evidence="9">limulus clotting factor C</fullName>
        <ecNumber evidence="9">3.4.21.84</ecNumber>
    </recommendedName>
</protein>
<dbReference type="PROSITE" id="PS50240">
    <property type="entry name" value="TRYPSIN_DOM"/>
    <property type="match status" value="1"/>
</dbReference>
<gene>
    <name evidence="13" type="ORF">DAPPUDRAFT_49170</name>
</gene>
<dbReference type="PANTHER" id="PTHR24252:SF7">
    <property type="entry name" value="HYALIN"/>
    <property type="match status" value="1"/>
</dbReference>
<evidence type="ECO:0000256" key="10">
    <source>
        <dbReference type="RuleBase" id="RU363034"/>
    </source>
</evidence>
<dbReference type="CDD" id="cd00190">
    <property type="entry name" value="Tryp_SPc"/>
    <property type="match status" value="1"/>
</dbReference>
<proteinExistence type="predicted"/>
<dbReference type="SUPFAM" id="SSF50494">
    <property type="entry name" value="Trypsin-like serine proteases"/>
    <property type="match status" value="1"/>
</dbReference>
<dbReference type="AlphaFoldDB" id="E9GEA6"/>
<dbReference type="InterPro" id="IPR043504">
    <property type="entry name" value="Peptidase_S1_PA_chymotrypsin"/>
</dbReference>
<dbReference type="KEGG" id="dpx:DAPPUDRAFT_49170"/>
<evidence type="ECO:0000256" key="8">
    <source>
        <dbReference type="ARBA" id="ARBA00052079"/>
    </source>
</evidence>
<keyword evidence="7" id="KW-1015">Disulfide bond</keyword>
<dbReference type="PhylomeDB" id="E9GEA6"/>
<dbReference type="PROSITE" id="PS00134">
    <property type="entry name" value="TRYPSIN_HIS"/>
    <property type="match status" value="1"/>
</dbReference>
<dbReference type="InterPro" id="IPR001314">
    <property type="entry name" value="Peptidase_S1A"/>
</dbReference>
<feature type="region of interest" description="Disordered" evidence="11">
    <location>
        <begin position="1"/>
        <end position="44"/>
    </location>
</feature>
<comment type="catalytic activity">
    <reaction evidence="8">
        <text>Selective cleavage of 103-Arg-|-Ser-104 and 124-Ile-|-Ile-125 bonds in Limulus clotting factor B to form activated factor B. Cleavage of -Pro-Arg-|-Xaa- bonds in synthetic substrates.</text>
        <dbReference type="EC" id="3.4.21.84"/>
    </reaction>
</comment>
<dbReference type="PANTHER" id="PTHR24252">
    <property type="entry name" value="ACROSIN-RELATED"/>
    <property type="match status" value="1"/>
</dbReference>
<dbReference type="Proteomes" id="UP000000305">
    <property type="component" value="Unassembled WGS sequence"/>
</dbReference>
<accession>E9GEA6</accession>
<feature type="compositionally biased region" description="Acidic residues" evidence="11">
    <location>
        <begin position="1"/>
        <end position="12"/>
    </location>
</feature>
<evidence type="ECO:0000256" key="2">
    <source>
        <dbReference type="ARBA" id="ARBA00022670"/>
    </source>
</evidence>
<evidence type="ECO:0000256" key="6">
    <source>
        <dbReference type="ARBA" id="ARBA00022825"/>
    </source>
</evidence>
<feature type="domain" description="Peptidase S1" evidence="12">
    <location>
        <begin position="68"/>
        <end position="299"/>
    </location>
</feature>
<dbReference type="GO" id="GO:0042381">
    <property type="term" value="P:hemolymph coagulation"/>
    <property type="evidence" value="ECO:0007669"/>
    <property type="project" value="UniProtKB-KW"/>
</dbReference>
<keyword evidence="3" id="KW-0732">Signal</keyword>
<dbReference type="GO" id="GO:0045087">
    <property type="term" value="P:innate immune response"/>
    <property type="evidence" value="ECO:0000318"/>
    <property type="project" value="GO_Central"/>
</dbReference>
<keyword evidence="4 10" id="KW-0378">Hydrolase</keyword>
<dbReference type="GO" id="GO:0004252">
    <property type="term" value="F:serine-type endopeptidase activity"/>
    <property type="evidence" value="ECO:0007669"/>
    <property type="project" value="InterPro"/>
</dbReference>
<evidence type="ECO:0000313" key="13">
    <source>
        <dbReference type="EMBL" id="EFX82344.1"/>
    </source>
</evidence>
<keyword evidence="14" id="KW-1185">Reference proteome</keyword>
<evidence type="ECO:0000256" key="7">
    <source>
        <dbReference type="ARBA" id="ARBA00023157"/>
    </source>
</evidence>
<dbReference type="MEROPS" id="S01.122"/>
<dbReference type="PROSITE" id="PS00135">
    <property type="entry name" value="TRYPSIN_SER"/>
    <property type="match status" value="1"/>
</dbReference>